<protein>
    <submittedName>
        <fullName evidence="1">Uncharacterized protein</fullName>
    </submittedName>
</protein>
<name>A0A9X3D0L6_9ACTN</name>
<dbReference type="Proteomes" id="UP001143347">
    <property type="component" value="Unassembled WGS sequence"/>
</dbReference>
<comment type="caution">
    <text evidence="1">The sequence shown here is derived from an EMBL/GenBank/DDBJ whole genome shotgun (WGS) entry which is preliminary data.</text>
</comment>
<dbReference type="InterPro" id="IPR029063">
    <property type="entry name" value="SAM-dependent_MTases_sf"/>
</dbReference>
<dbReference type="Gene3D" id="3.40.50.150">
    <property type="entry name" value="Vaccinia Virus protein VP39"/>
    <property type="match status" value="1"/>
</dbReference>
<accession>A0A9X3D0L6</accession>
<keyword evidence="2" id="KW-1185">Reference proteome</keyword>
<reference evidence="1" key="1">
    <citation type="submission" date="2022-10" db="EMBL/GenBank/DDBJ databases">
        <title>WGS of marine actinomycetes from Thailand.</title>
        <authorList>
            <person name="Thawai C."/>
        </authorList>
    </citation>
    <scope>NUCLEOTIDE SEQUENCE</scope>
    <source>
        <strain evidence="1">SW21</strain>
    </source>
</reference>
<dbReference type="AlphaFoldDB" id="A0A9X3D0L6"/>
<evidence type="ECO:0000313" key="1">
    <source>
        <dbReference type="EMBL" id="MCX2962575.1"/>
    </source>
</evidence>
<dbReference type="RefSeq" id="WP_266059626.1">
    <property type="nucleotide sequence ID" value="NZ_JAPKFM010000001.1"/>
</dbReference>
<proteinExistence type="predicted"/>
<sequence length="121" mass="12404">MMKNTRSPDVALVVVDDDPAVLDHARALFAHDIPFGVVGSQYSAVVPFMLGNNGHTVALVADVDDPDQLAGAIMTTERRLGPVRAVIRYASDLPAGMDGADGAFGAGASDDAGLRSTAPAA</sequence>
<dbReference type="EMBL" id="JAPKFM010000001">
    <property type="protein sequence ID" value="MCX2962575.1"/>
    <property type="molecule type" value="Genomic_DNA"/>
</dbReference>
<gene>
    <name evidence="1" type="ORF">OSB52_00545</name>
</gene>
<evidence type="ECO:0000313" key="2">
    <source>
        <dbReference type="Proteomes" id="UP001143347"/>
    </source>
</evidence>
<organism evidence="1 2">
    <name type="scientific">Gordonia aquimaris</name>
    <dbReference type="NCBI Taxonomy" id="2984863"/>
    <lineage>
        <taxon>Bacteria</taxon>
        <taxon>Bacillati</taxon>
        <taxon>Actinomycetota</taxon>
        <taxon>Actinomycetes</taxon>
        <taxon>Mycobacteriales</taxon>
        <taxon>Gordoniaceae</taxon>
        <taxon>Gordonia</taxon>
    </lineage>
</organism>